<accession>A0ABT9CGT5</accession>
<proteinExistence type="predicted"/>
<name>A0ABT9CGT5_9BACL</name>
<dbReference type="Proteomes" id="UP001240171">
    <property type="component" value="Unassembled WGS sequence"/>
</dbReference>
<dbReference type="RefSeq" id="WP_305025687.1">
    <property type="nucleotide sequence ID" value="NZ_JAUQTB010000016.1"/>
</dbReference>
<dbReference type="EMBL" id="JAUQTB010000016">
    <property type="protein sequence ID" value="MDO7908467.1"/>
    <property type="molecule type" value="Genomic_DNA"/>
</dbReference>
<evidence type="ECO:0000313" key="1">
    <source>
        <dbReference type="EMBL" id="MDO7908467.1"/>
    </source>
</evidence>
<protein>
    <submittedName>
        <fullName evidence="1">Uncharacterized protein</fullName>
    </submittedName>
</protein>
<reference evidence="1 2" key="1">
    <citation type="submission" date="2023-07" db="EMBL/GenBank/DDBJ databases">
        <title>Paenibacillus sp. JX-17 nov. isolated from soil.</title>
        <authorList>
            <person name="Wan Y."/>
            <person name="Liu B."/>
        </authorList>
    </citation>
    <scope>NUCLEOTIDE SEQUENCE [LARGE SCALE GENOMIC DNA]</scope>
    <source>
        <strain evidence="1 2">JX-17</strain>
    </source>
</reference>
<evidence type="ECO:0000313" key="2">
    <source>
        <dbReference type="Proteomes" id="UP001240171"/>
    </source>
</evidence>
<keyword evidence="2" id="KW-1185">Reference proteome</keyword>
<comment type="caution">
    <text evidence="1">The sequence shown here is derived from an EMBL/GenBank/DDBJ whole genome shotgun (WGS) entry which is preliminary data.</text>
</comment>
<gene>
    <name evidence="1" type="ORF">Q5741_18870</name>
</gene>
<organism evidence="1 2">
    <name type="scientific">Paenibacillus lacisoli</name>
    <dbReference type="NCBI Taxonomy" id="3064525"/>
    <lineage>
        <taxon>Bacteria</taxon>
        <taxon>Bacillati</taxon>
        <taxon>Bacillota</taxon>
        <taxon>Bacilli</taxon>
        <taxon>Bacillales</taxon>
        <taxon>Paenibacillaceae</taxon>
        <taxon>Paenibacillus</taxon>
    </lineage>
</organism>
<sequence length="90" mass="10312">MDRKQLIADAVQAGKHARHNLQVIRLNPEKMLPGKIGEAEAYLITMKQFAEQEIKNARREGRTLHLRTRLKGLVLSIVSSHRMERKGETV</sequence>